<dbReference type="Proteomes" id="UP000198210">
    <property type="component" value="Chromosome I"/>
</dbReference>
<feature type="transmembrane region" description="Helical" evidence="1">
    <location>
        <begin position="301"/>
        <end position="327"/>
    </location>
</feature>
<feature type="transmembrane region" description="Helical" evidence="1">
    <location>
        <begin position="219"/>
        <end position="237"/>
    </location>
</feature>
<feature type="transmembrane region" description="Helical" evidence="1">
    <location>
        <begin position="12"/>
        <end position="31"/>
    </location>
</feature>
<evidence type="ECO:0000256" key="1">
    <source>
        <dbReference type="SAM" id="Phobius"/>
    </source>
</evidence>
<feature type="transmembrane region" description="Helical" evidence="1">
    <location>
        <begin position="178"/>
        <end position="199"/>
    </location>
</feature>
<reference evidence="2 3" key="1">
    <citation type="submission" date="2016-06" db="EMBL/GenBank/DDBJ databases">
        <authorList>
            <person name="Kjaerup R.B."/>
            <person name="Dalgaard T.S."/>
            <person name="Juul-Madsen H.R."/>
        </authorList>
    </citation>
    <scope>NUCLEOTIDE SEQUENCE [LARGE SCALE GENOMIC DNA]</scope>
    <source>
        <strain evidence="2 3">DSM 45097</strain>
    </source>
</reference>
<accession>A0A1C5ILF1</accession>
<feature type="transmembrane region" description="Helical" evidence="1">
    <location>
        <begin position="84"/>
        <end position="102"/>
    </location>
</feature>
<dbReference type="EMBL" id="LT607751">
    <property type="protein sequence ID" value="SCG59167.1"/>
    <property type="molecule type" value="Genomic_DNA"/>
</dbReference>
<organism evidence="2 3">
    <name type="scientific">Micromonospora siamensis</name>
    <dbReference type="NCBI Taxonomy" id="299152"/>
    <lineage>
        <taxon>Bacteria</taxon>
        <taxon>Bacillati</taxon>
        <taxon>Actinomycetota</taxon>
        <taxon>Actinomycetes</taxon>
        <taxon>Micromonosporales</taxon>
        <taxon>Micromonosporaceae</taxon>
        <taxon>Micromonospora</taxon>
    </lineage>
</organism>
<keyword evidence="1" id="KW-0812">Transmembrane</keyword>
<keyword evidence="1" id="KW-0472">Membrane</keyword>
<sequence length="375" mass="38362">MQTPRPHLGSPATAAVVVALVTAGIGATWLARPSSYPFGAADRVTMSVTHVMPVAVAGWLLLAASVVGLSIAALAGRPTPGNRVAGPLATALAGFFALVMADTSLISLLGYAIALGAPVAVTAGIVLACVRGGRWGRFAGAVLLLATVAVLAGPVDPGVLLRFARNVLHAFAGYGTRLLWGLAMAAVAGAWGAVAYRLLRAGRTGTRPGWARPERARRWGRVATLGAALCPLPYAFVRLTWLTPWAIGLDRDFDDPAVRLQGGSLGCAALLGAVLTVGLVSRWGERIPGWVPLLGHRPVPVALAAAPGGLVAVATCVAAPGLLLHAVETDGFGEGLRGVALGLLFFPFPVWGPLLAAAVLAYALRRRPVEAPVTG</sequence>
<feature type="transmembrane region" description="Helical" evidence="1">
    <location>
        <begin position="51"/>
        <end position="72"/>
    </location>
</feature>
<dbReference type="RefSeq" id="WP_157743708.1">
    <property type="nucleotide sequence ID" value="NZ_JBHLYF010000043.1"/>
</dbReference>
<name>A0A1C5ILF1_9ACTN</name>
<keyword evidence="1" id="KW-1133">Transmembrane helix</keyword>
<feature type="transmembrane region" description="Helical" evidence="1">
    <location>
        <begin position="257"/>
        <end position="280"/>
    </location>
</feature>
<keyword evidence="3" id="KW-1185">Reference proteome</keyword>
<feature type="transmembrane region" description="Helical" evidence="1">
    <location>
        <begin position="108"/>
        <end position="130"/>
    </location>
</feature>
<dbReference type="AlphaFoldDB" id="A0A1C5ILF1"/>
<feature type="transmembrane region" description="Helical" evidence="1">
    <location>
        <begin position="339"/>
        <end position="364"/>
    </location>
</feature>
<evidence type="ECO:0000313" key="2">
    <source>
        <dbReference type="EMBL" id="SCG59167.1"/>
    </source>
</evidence>
<evidence type="ECO:0000313" key="3">
    <source>
        <dbReference type="Proteomes" id="UP000198210"/>
    </source>
</evidence>
<feature type="transmembrane region" description="Helical" evidence="1">
    <location>
        <begin position="137"/>
        <end position="155"/>
    </location>
</feature>
<protein>
    <submittedName>
        <fullName evidence="2">Uncharacterized protein</fullName>
    </submittedName>
</protein>
<proteinExistence type="predicted"/>
<gene>
    <name evidence="2" type="ORF">GA0074704_3570</name>
</gene>